<feature type="transmembrane region" description="Helical" evidence="6">
    <location>
        <begin position="16"/>
        <end position="38"/>
    </location>
</feature>
<feature type="domain" description="Mechanosensitive ion channel MscS" evidence="7">
    <location>
        <begin position="193"/>
        <end position="258"/>
    </location>
</feature>
<evidence type="ECO:0000256" key="3">
    <source>
        <dbReference type="ARBA" id="ARBA00022692"/>
    </source>
</evidence>
<dbReference type="InterPro" id="IPR023408">
    <property type="entry name" value="MscS_beta-dom_sf"/>
</dbReference>
<dbReference type="GO" id="GO:0016020">
    <property type="term" value="C:membrane"/>
    <property type="evidence" value="ECO:0007669"/>
    <property type="project" value="UniProtKB-SubCell"/>
</dbReference>
<dbReference type="STRING" id="1176587.A8C56_22565"/>
<protein>
    <submittedName>
        <fullName evidence="8">Mechanosensitive ion channel protein MscS</fullName>
    </submittedName>
</protein>
<dbReference type="Pfam" id="PF00924">
    <property type="entry name" value="MS_channel_2nd"/>
    <property type="match status" value="1"/>
</dbReference>
<feature type="transmembrane region" description="Helical" evidence="6">
    <location>
        <begin position="150"/>
        <end position="168"/>
    </location>
</feature>
<dbReference type="InterPro" id="IPR010920">
    <property type="entry name" value="LSM_dom_sf"/>
</dbReference>
<evidence type="ECO:0000256" key="4">
    <source>
        <dbReference type="ARBA" id="ARBA00022989"/>
    </source>
</evidence>
<keyword evidence="3 6" id="KW-0812">Transmembrane</keyword>
<evidence type="ECO:0000256" key="5">
    <source>
        <dbReference type="ARBA" id="ARBA00023136"/>
    </source>
</evidence>
<sequence length="369" mass="41045">MSEFLNQVYFNNSVRAYLIVGITILVVFLFKKYIALYVAKGIFKLVRLRYKNINLPTFLALVAKPLGLFLAVLVTVGALDKLKLPDELDFNIYRVSFQELLGMIGSFLVIFTFFRLIIKSIDFIMLMIQGHYLQTHEPGNHQLVFFFKDLIKVIIGIIGGLFILKYTFKYDIKGLVTGLSIVGAAVALALKESLENLIASFIIFFDRPFATGDAVKLNDVSGTVEKIGLRSTRIRSDAKSYITVPNKQMVDSVLDNQSDYTQRKASLKLEISSSTPADVVEKLLTGIREILTKEDIIAYTAFVNNITANAIVIACDYFTGPDITTFNKVRERSTLAILSLMAQLNITTAQSVSDIKIVQGSAPPPQAAI</sequence>
<dbReference type="PANTHER" id="PTHR30221">
    <property type="entry name" value="SMALL-CONDUCTANCE MECHANOSENSITIVE CHANNEL"/>
    <property type="match status" value="1"/>
</dbReference>
<dbReference type="SUPFAM" id="SSF82861">
    <property type="entry name" value="Mechanosensitive channel protein MscS (YggB), transmembrane region"/>
    <property type="match status" value="1"/>
</dbReference>
<evidence type="ECO:0000313" key="8">
    <source>
        <dbReference type="EMBL" id="ANH84149.1"/>
    </source>
</evidence>
<dbReference type="InterPro" id="IPR045275">
    <property type="entry name" value="MscS_archaea/bacteria_type"/>
</dbReference>
<comment type="subcellular location">
    <subcellularLocation>
        <location evidence="1">Membrane</location>
        <topology evidence="1">Multi-pass membrane protein</topology>
    </subcellularLocation>
</comment>
<keyword evidence="4 6" id="KW-1133">Transmembrane helix</keyword>
<dbReference type="EMBL" id="CP015772">
    <property type="protein sequence ID" value="ANH84149.1"/>
    <property type="molecule type" value="Genomic_DNA"/>
</dbReference>
<dbReference type="Proteomes" id="UP000077667">
    <property type="component" value="Chromosome"/>
</dbReference>
<dbReference type="InterPro" id="IPR011014">
    <property type="entry name" value="MscS_channel_TM-2"/>
</dbReference>
<organism evidence="8 9">
    <name type="scientific">Niabella ginsenosidivorans</name>
    <dbReference type="NCBI Taxonomy" id="1176587"/>
    <lineage>
        <taxon>Bacteria</taxon>
        <taxon>Pseudomonadati</taxon>
        <taxon>Bacteroidota</taxon>
        <taxon>Chitinophagia</taxon>
        <taxon>Chitinophagales</taxon>
        <taxon>Chitinophagaceae</taxon>
        <taxon>Niabella</taxon>
    </lineage>
</organism>
<accession>A0A1A9IAR9</accession>
<keyword evidence="5 6" id="KW-0472">Membrane</keyword>
<name>A0A1A9IAR9_9BACT</name>
<evidence type="ECO:0000313" key="9">
    <source>
        <dbReference type="Proteomes" id="UP000077667"/>
    </source>
</evidence>
<evidence type="ECO:0000256" key="1">
    <source>
        <dbReference type="ARBA" id="ARBA00004141"/>
    </source>
</evidence>
<keyword evidence="9" id="KW-1185">Reference proteome</keyword>
<dbReference type="OrthoDB" id="9809206at2"/>
<proteinExistence type="inferred from homology"/>
<evidence type="ECO:0000256" key="2">
    <source>
        <dbReference type="ARBA" id="ARBA00008017"/>
    </source>
</evidence>
<reference evidence="8 9" key="1">
    <citation type="submission" date="2016-05" db="EMBL/GenBank/DDBJ databases">
        <title>Niabella ginsenosidivorans BS26 whole genome sequencing.</title>
        <authorList>
            <person name="Im W.T."/>
            <person name="Siddiqi M.Z."/>
        </authorList>
    </citation>
    <scope>NUCLEOTIDE SEQUENCE [LARGE SCALE GENOMIC DNA]</scope>
    <source>
        <strain evidence="8 9">BS26</strain>
    </source>
</reference>
<gene>
    <name evidence="8" type="ORF">A8C56_22565</name>
</gene>
<dbReference type="Gene3D" id="2.30.30.60">
    <property type="match status" value="1"/>
</dbReference>
<dbReference type="AlphaFoldDB" id="A0A1A9IAR9"/>
<dbReference type="GO" id="GO:0008381">
    <property type="term" value="F:mechanosensitive monoatomic ion channel activity"/>
    <property type="evidence" value="ECO:0007669"/>
    <property type="project" value="InterPro"/>
</dbReference>
<dbReference type="PANTHER" id="PTHR30221:SF1">
    <property type="entry name" value="SMALL-CONDUCTANCE MECHANOSENSITIVE CHANNEL"/>
    <property type="match status" value="1"/>
</dbReference>
<dbReference type="SUPFAM" id="SSF50182">
    <property type="entry name" value="Sm-like ribonucleoproteins"/>
    <property type="match status" value="1"/>
</dbReference>
<dbReference type="InterPro" id="IPR006685">
    <property type="entry name" value="MscS_channel_2nd"/>
</dbReference>
<evidence type="ECO:0000256" key="6">
    <source>
        <dbReference type="SAM" id="Phobius"/>
    </source>
</evidence>
<feature type="transmembrane region" description="Helical" evidence="6">
    <location>
        <begin position="99"/>
        <end position="118"/>
    </location>
</feature>
<dbReference type="Gene3D" id="1.10.287.1260">
    <property type="match status" value="1"/>
</dbReference>
<feature type="transmembrane region" description="Helical" evidence="6">
    <location>
        <begin position="58"/>
        <end position="79"/>
    </location>
</feature>
<comment type="similarity">
    <text evidence="2">Belongs to the MscS (TC 1.A.23) family.</text>
</comment>
<dbReference type="KEGG" id="nia:A8C56_22565"/>
<evidence type="ECO:0000259" key="7">
    <source>
        <dbReference type="Pfam" id="PF00924"/>
    </source>
</evidence>